<evidence type="ECO:0000313" key="1">
    <source>
        <dbReference type="Proteomes" id="UP000790787"/>
    </source>
</evidence>
<sequence>MGFVTSQLVQPYRDRPNEGTLSVFTEFSPMADPSFEAGRPSEYAVELGRIIDRGLRESRAVDTESLCVVAGKWVWSIRIDLHILDNGGNLVDAANVAALAALLTFRRPECTLGGDDRQEVILHPPEVREPLPLIIHHLPIAVTFAFIGDENLVIDPTHHEEAVMGGRMSVTLNTNGEVCAFQKPGGQGTMQSVVMQCLRIASVKAGDITSKIKTAVESYNTERALKMVKRHTNINAVDVNEPDQKAKQILEGKKLKSEECSVSQSDDMDVEQGRVKKRSDKNQRFTGGPSSWDPYSEGVNTDELKATLASRGSAAVPMKLDNLGDDITDERKSDEPLSDVSPVSSLTESAGKEMATSREKTLQDAVKPKNRRRKKKSSNSAV</sequence>
<protein>
    <submittedName>
        <fullName evidence="2">Exosome complex component RRP45A isoform X2</fullName>
    </submittedName>
</protein>
<dbReference type="RefSeq" id="XP_075078231.1">
    <property type="nucleotide sequence ID" value="XM_075222130.1"/>
</dbReference>
<gene>
    <name evidence="2" type="primary">LOC107811570</name>
</gene>
<name>A0AC58RZR5_TOBAC</name>
<proteinExistence type="predicted"/>
<keyword evidence="1" id="KW-1185">Reference proteome</keyword>
<organism evidence="1 2">
    <name type="scientific">Nicotiana tabacum</name>
    <name type="common">Common tobacco</name>
    <dbReference type="NCBI Taxonomy" id="4097"/>
    <lineage>
        <taxon>Eukaryota</taxon>
        <taxon>Viridiplantae</taxon>
        <taxon>Streptophyta</taxon>
        <taxon>Embryophyta</taxon>
        <taxon>Tracheophyta</taxon>
        <taxon>Spermatophyta</taxon>
        <taxon>Magnoliopsida</taxon>
        <taxon>eudicotyledons</taxon>
        <taxon>Gunneridae</taxon>
        <taxon>Pentapetalae</taxon>
        <taxon>asterids</taxon>
        <taxon>lamiids</taxon>
        <taxon>Solanales</taxon>
        <taxon>Solanaceae</taxon>
        <taxon>Nicotianoideae</taxon>
        <taxon>Nicotianeae</taxon>
        <taxon>Nicotiana</taxon>
    </lineage>
</organism>
<evidence type="ECO:0000313" key="2">
    <source>
        <dbReference type="RefSeq" id="XP_075078231.1"/>
    </source>
</evidence>
<reference evidence="2" key="2">
    <citation type="submission" date="2025-08" db="UniProtKB">
        <authorList>
            <consortium name="RefSeq"/>
        </authorList>
    </citation>
    <scope>IDENTIFICATION</scope>
    <source>
        <tissue evidence="2">Leaf</tissue>
    </source>
</reference>
<reference evidence="1" key="1">
    <citation type="journal article" date="2014" name="Nat. Commun.">
        <title>The tobacco genome sequence and its comparison with those of tomato and potato.</title>
        <authorList>
            <person name="Sierro N."/>
            <person name="Battey J.N."/>
            <person name="Ouadi S."/>
            <person name="Bakaher N."/>
            <person name="Bovet L."/>
            <person name="Willig A."/>
            <person name="Goepfert S."/>
            <person name="Peitsch M.C."/>
            <person name="Ivanov N.V."/>
        </authorList>
    </citation>
    <scope>NUCLEOTIDE SEQUENCE [LARGE SCALE GENOMIC DNA]</scope>
</reference>
<accession>A0AC58RZR5</accession>
<dbReference type="Proteomes" id="UP000790787">
    <property type="component" value="Chromosome 9"/>
</dbReference>